<comment type="caution">
    <text evidence="1">The sequence shown here is derived from an EMBL/GenBank/DDBJ whole genome shotgun (WGS) entry which is preliminary data.</text>
</comment>
<organism evidence="1 2">
    <name type="scientific">Massilia psychrophila</name>
    <dbReference type="NCBI Taxonomy" id="1603353"/>
    <lineage>
        <taxon>Bacteria</taxon>
        <taxon>Pseudomonadati</taxon>
        <taxon>Pseudomonadota</taxon>
        <taxon>Betaproteobacteria</taxon>
        <taxon>Burkholderiales</taxon>
        <taxon>Oxalobacteraceae</taxon>
        <taxon>Telluria group</taxon>
        <taxon>Massilia</taxon>
    </lineage>
</organism>
<dbReference type="EMBL" id="PDOB01000032">
    <property type="protein sequence ID" value="PIL38648.1"/>
    <property type="molecule type" value="Genomic_DNA"/>
</dbReference>
<name>A0A2G8SYV2_9BURK</name>
<accession>A0A2G8SYV2</accession>
<reference evidence="1 2" key="1">
    <citation type="submission" date="2017-10" db="EMBL/GenBank/DDBJ databases">
        <title>Massilia psychrophilum sp. nov., a novel purple-pigmented bacterium isolated from Tianshan glacier, Xinjiang Municipality, China.</title>
        <authorList>
            <person name="Wang H."/>
        </authorList>
    </citation>
    <scope>NUCLEOTIDE SEQUENCE [LARGE SCALE GENOMIC DNA]</scope>
    <source>
        <strain evidence="1 2">JCM 30813</strain>
    </source>
</reference>
<protein>
    <recommendedName>
        <fullName evidence="3">Glycine zipper domain-containing protein</fullName>
    </recommendedName>
</protein>
<dbReference type="AlphaFoldDB" id="A0A2G8SYV2"/>
<dbReference type="RefSeq" id="WP_099917178.1">
    <property type="nucleotide sequence ID" value="NZ_BMHS01000005.1"/>
</dbReference>
<dbReference type="Proteomes" id="UP000228593">
    <property type="component" value="Unassembled WGS sequence"/>
</dbReference>
<evidence type="ECO:0000313" key="1">
    <source>
        <dbReference type="EMBL" id="PIL38648.1"/>
    </source>
</evidence>
<gene>
    <name evidence="1" type="ORF">CR103_17155</name>
</gene>
<evidence type="ECO:0000313" key="2">
    <source>
        <dbReference type="Proteomes" id="UP000228593"/>
    </source>
</evidence>
<keyword evidence="2" id="KW-1185">Reference proteome</keyword>
<proteinExistence type="predicted"/>
<dbReference type="OrthoDB" id="6369218at2"/>
<sequence length="185" mass="19450">MSTIIAGHFQLQEDVDQARRELVNAGFRDEHISAFFVNQPGQHDMTPIGGDHLQSAGAKETPEGVIKGASVGGAVGVAVGAATSVVTGPVGPIVGGLVGAHVGTLFSFSKMKDKGEPEEGGENLAELRLAGMLLAVAIDDGQERENRALTVLRDLGVHHLERAEGSIVDRDWVDFDPLSIPALIR</sequence>
<evidence type="ECO:0008006" key="3">
    <source>
        <dbReference type="Google" id="ProtNLM"/>
    </source>
</evidence>